<feature type="compositionally biased region" description="Low complexity" evidence="1">
    <location>
        <begin position="153"/>
        <end position="162"/>
    </location>
</feature>
<feature type="region of interest" description="Disordered" evidence="1">
    <location>
        <begin position="1"/>
        <end position="23"/>
    </location>
</feature>
<feature type="compositionally biased region" description="Pro residues" evidence="1">
    <location>
        <begin position="139"/>
        <end position="152"/>
    </location>
</feature>
<name>A0A182J088_ANOAO</name>
<sequence>MTGPSTKRRLIDRSPPPANSAPLLAGTGLVTSRALLTVPPTEAKFWLYLTRIAPSVPLAEVEAFAREQLGTEDATVVRLLAKDRDPSTLSFISYKVGLSPELRDKALDPTTWPCGMVFREFADSGSSSKTTNSFRQPNLPAPDSQPPLPAPTPSQSEPVQCA</sequence>
<feature type="compositionally biased region" description="Polar residues" evidence="1">
    <location>
        <begin position="124"/>
        <end position="135"/>
    </location>
</feature>
<accession>A0A182J088</accession>
<dbReference type="EMBL" id="AXCP01008812">
    <property type="status" value="NOT_ANNOTATED_CDS"/>
    <property type="molecule type" value="Genomic_DNA"/>
</dbReference>
<protein>
    <submittedName>
        <fullName evidence="2">Uncharacterized protein</fullName>
    </submittedName>
</protein>
<dbReference type="EnsemblMetazoa" id="AATE008867-RA">
    <property type="protein sequence ID" value="AATE008867-PA.1"/>
    <property type="gene ID" value="AATE008867"/>
</dbReference>
<feature type="region of interest" description="Disordered" evidence="1">
    <location>
        <begin position="123"/>
        <end position="162"/>
    </location>
</feature>
<dbReference type="VEuPathDB" id="VectorBase:AATE008867"/>
<proteinExistence type="predicted"/>
<reference evidence="2" key="1">
    <citation type="submission" date="2022-08" db="UniProtKB">
        <authorList>
            <consortium name="EnsemblMetazoa"/>
        </authorList>
    </citation>
    <scope>IDENTIFICATION</scope>
    <source>
        <strain evidence="2">EBRO</strain>
    </source>
</reference>
<evidence type="ECO:0000313" key="2">
    <source>
        <dbReference type="EnsemblMetazoa" id="AATE008867-PA.1"/>
    </source>
</evidence>
<evidence type="ECO:0000256" key="1">
    <source>
        <dbReference type="SAM" id="MobiDB-lite"/>
    </source>
</evidence>
<organism evidence="2">
    <name type="scientific">Anopheles atroparvus</name>
    <name type="common">European mosquito</name>
    <dbReference type="NCBI Taxonomy" id="41427"/>
    <lineage>
        <taxon>Eukaryota</taxon>
        <taxon>Metazoa</taxon>
        <taxon>Ecdysozoa</taxon>
        <taxon>Arthropoda</taxon>
        <taxon>Hexapoda</taxon>
        <taxon>Insecta</taxon>
        <taxon>Pterygota</taxon>
        <taxon>Neoptera</taxon>
        <taxon>Endopterygota</taxon>
        <taxon>Diptera</taxon>
        <taxon>Nematocera</taxon>
        <taxon>Culicoidea</taxon>
        <taxon>Culicidae</taxon>
        <taxon>Anophelinae</taxon>
        <taxon>Anopheles</taxon>
    </lineage>
</organism>
<feature type="compositionally biased region" description="Basic residues" evidence="1">
    <location>
        <begin position="1"/>
        <end position="10"/>
    </location>
</feature>
<dbReference type="AlphaFoldDB" id="A0A182J088"/>